<feature type="transmembrane region" description="Helical" evidence="7">
    <location>
        <begin position="155"/>
        <end position="177"/>
    </location>
</feature>
<dbReference type="InterPro" id="IPR020846">
    <property type="entry name" value="MFS_dom"/>
</dbReference>
<dbReference type="PROSITE" id="PS00216">
    <property type="entry name" value="SUGAR_TRANSPORT_1"/>
    <property type="match status" value="1"/>
</dbReference>
<feature type="transmembrane region" description="Helical" evidence="7">
    <location>
        <begin position="183"/>
        <end position="203"/>
    </location>
</feature>
<feature type="domain" description="Major facilitator superfamily (MFS) profile" evidence="8">
    <location>
        <begin position="30"/>
        <end position="406"/>
    </location>
</feature>
<keyword evidence="10" id="KW-1185">Reference proteome</keyword>
<dbReference type="Proteomes" id="UP000572680">
    <property type="component" value="Unassembled WGS sequence"/>
</dbReference>
<dbReference type="PROSITE" id="PS50850">
    <property type="entry name" value="MFS"/>
    <property type="match status" value="1"/>
</dbReference>
<dbReference type="SUPFAM" id="SSF103473">
    <property type="entry name" value="MFS general substrate transporter"/>
    <property type="match status" value="1"/>
</dbReference>
<sequence length="416" mass="43632">MTSPEPAVLPAPPGRMPAFLHARVGGFPRSFWALWTGTLVNRTGAMVQPFLALFLSTTRGLSIAQAGLVVTVLGIGSLGAQVIGGALADRIGRRTTMTLATFATGGAMLALGYARGLPMIMAAALLLGLTMDMYRPASAAAVADIIDPADRPRAFAMLFWAINLGWAVAMVFGGMLADQGFLWLFWINAATCVLFGALVWRAVPESRPEPGADEGAPRGGFGEVLRDRVMVAYTLLFLAYVFTLMQGMTTMPLAMRELGLGPRDYGLAIAMNGVLIVLAQPLVGPWLARFDRGPVLALGFALTGVGYAATALATTVWGFVGTILLWTVGEIIASVSGQAIVADLARPHLRGRYSALWGMAWSGGFLLAPLGGTQLLGFGREVLWLTCGGIGVAAAAGVLALSPALRRRAAPPFSSK</sequence>
<dbReference type="GO" id="GO:0022857">
    <property type="term" value="F:transmembrane transporter activity"/>
    <property type="evidence" value="ECO:0007669"/>
    <property type="project" value="InterPro"/>
</dbReference>
<name>A0A7W3LWW3_ACTNM</name>
<feature type="transmembrane region" description="Helical" evidence="7">
    <location>
        <begin position="356"/>
        <end position="376"/>
    </location>
</feature>
<reference evidence="9 10" key="1">
    <citation type="submission" date="2020-08" db="EMBL/GenBank/DDBJ databases">
        <title>Genomic Encyclopedia of Type Strains, Phase IV (KMG-IV): sequencing the most valuable type-strain genomes for metagenomic binning, comparative biology and taxonomic classification.</title>
        <authorList>
            <person name="Goeker M."/>
        </authorList>
    </citation>
    <scope>NUCLEOTIDE SEQUENCE [LARGE SCALE GENOMIC DNA]</scope>
    <source>
        <strain evidence="9 10">DSM 44197</strain>
    </source>
</reference>
<keyword evidence="6 7" id="KW-0472">Membrane</keyword>
<dbReference type="GO" id="GO:0005886">
    <property type="term" value="C:plasma membrane"/>
    <property type="evidence" value="ECO:0007669"/>
    <property type="project" value="UniProtKB-SubCell"/>
</dbReference>
<dbReference type="InterPro" id="IPR011701">
    <property type="entry name" value="MFS"/>
</dbReference>
<feature type="transmembrane region" description="Helical" evidence="7">
    <location>
        <begin position="323"/>
        <end position="344"/>
    </location>
</feature>
<keyword evidence="2" id="KW-0813">Transport</keyword>
<keyword evidence="3" id="KW-1003">Cell membrane</keyword>
<evidence type="ECO:0000256" key="1">
    <source>
        <dbReference type="ARBA" id="ARBA00004651"/>
    </source>
</evidence>
<dbReference type="Gene3D" id="1.20.1250.20">
    <property type="entry name" value="MFS general substrate transporter like domains"/>
    <property type="match status" value="1"/>
</dbReference>
<evidence type="ECO:0000313" key="9">
    <source>
        <dbReference type="EMBL" id="MBA8955805.1"/>
    </source>
</evidence>
<evidence type="ECO:0000256" key="7">
    <source>
        <dbReference type="SAM" id="Phobius"/>
    </source>
</evidence>
<feature type="transmembrane region" description="Helical" evidence="7">
    <location>
        <begin position="265"/>
        <end position="283"/>
    </location>
</feature>
<dbReference type="Gene3D" id="1.20.1720.10">
    <property type="entry name" value="Multidrug resistance protein D"/>
    <property type="match status" value="1"/>
</dbReference>
<evidence type="ECO:0000256" key="3">
    <source>
        <dbReference type="ARBA" id="ARBA00022475"/>
    </source>
</evidence>
<keyword evidence="4 7" id="KW-0812">Transmembrane</keyword>
<dbReference type="AlphaFoldDB" id="A0A7W3LWW3"/>
<evidence type="ECO:0000256" key="4">
    <source>
        <dbReference type="ARBA" id="ARBA00022692"/>
    </source>
</evidence>
<keyword evidence="5 7" id="KW-1133">Transmembrane helix</keyword>
<accession>A0A7W3LWW3</accession>
<proteinExistence type="predicted"/>
<dbReference type="RefSeq" id="WP_220510247.1">
    <property type="nucleotide sequence ID" value="NZ_BAAALP010000079.1"/>
</dbReference>
<dbReference type="CDD" id="cd17329">
    <property type="entry name" value="MFS_MdtH_MDR_like"/>
    <property type="match status" value="1"/>
</dbReference>
<feature type="transmembrane region" description="Helical" evidence="7">
    <location>
        <begin position="382"/>
        <end position="401"/>
    </location>
</feature>
<comment type="caution">
    <text evidence="9">The sequence shown here is derived from an EMBL/GenBank/DDBJ whole genome shotgun (WGS) entry which is preliminary data.</text>
</comment>
<feature type="transmembrane region" description="Helical" evidence="7">
    <location>
        <begin position="295"/>
        <end position="317"/>
    </location>
</feature>
<feature type="transmembrane region" description="Helical" evidence="7">
    <location>
        <begin position="224"/>
        <end position="245"/>
    </location>
</feature>
<dbReference type="InterPro" id="IPR005829">
    <property type="entry name" value="Sugar_transporter_CS"/>
</dbReference>
<dbReference type="PANTHER" id="PTHR23517:SF2">
    <property type="entry name" value="MULTIDRUG RESISTANCE PROTEIN MDTH"/>
    <property type="match status" value="1"/>
</dbReference>
<evidence type="ECO:0000313" key="10">
    <source>
        <dbReference type="Proteomes" id="UP000572680"/>
    </source>
</evidence>
<dbReference type="Pfam" id="PF07690">
    <property type="entry name" value="MFS_1"/>
    <property type="match status" value="1"/>
</dbReference>
<gene>
    <name evidence="9" type="ORF">HNR61_007487</name>
</gene>
<protein>
    <submittedName>
        <fullName evidence="9">MFS family permease</fullName>
    </submittedName>
</protein>
<dbReference type="PANTHER" id="PTHR23517">
    <property type="entry name" value="RESISTANCE PROTEIN MDTM, PUTATIVE-RELATED-RELATED"/>
    <property type="match status" value="1"/>
</dbReference>
<dbReference type="EMBL" id="JACJIA010000013">
    <property type="protein sequence ID" value="MBA8955805.1"/>
    <property type="molecule type" value="Genomic_DNA"/>
</dbReference>
<evidence type="ECO:0000256" key="6">
    <source>
        <dbReference type="ARBA" id="ARBA00023136"/>
    </source>
</evidence>
<dbReference type="InterPro" id="IPR036259">
    <property type="entry name" value="MFS_trans_sf"/>
</dbReference>
<dbReference type="InterPro" id="IPR050171">
    <property type="entry name" value="MFS_Transporters"/>
</dbReference>
<evidence type="ECO:0000259" key="8">
    <source>
        <dbReference type="PROSITE" id="PS50850"/>
    </source>
</evidence>
<evidence type="ECO:0000256" key="5">
    <source>
        <dbReference type="ARBA" id="ARBA00022989"/>
    </source>
</evidence>
<comment type="subcellular location">
    <subcellularLocation>
        <location evidence="1">Cell membrane</location>
        <topology evidence="1">Multi-pass membrane protein</topology>
    </subcellularLocation>
</comment>
<evidence type="ECO:0000256" key="2">
    <source>
        <dbReference type="ARBA" id="ARBA00022448"/>
    </source>
</evidence>
<feature type="transmembrane region" description="Helical" evidence="7">
    <location>
        <begin position="63"/>
        <end position="84"/>
    </location>
</feature>
<organism evidence="9 10">
    <name type="scientific">Actinomadura namibiensis</name>
    <dbReference type="NCBI Taxonomy" id="182080"/>
    <lineage>
        <taxon>Bacteria</taxon>
        <taxon>Bacillati</taxon>
        <taxon>Actinomycetota</taxon>
        <taxon>Actinomycetes</taxon>
        <taxon>Streptosporangiales</taxon>
        <taxon>Thermomonosporaceae</taxon>
        <taxon>Actinomadura</taxon>
    </lineage>
</organism>